<dbReference type="GO" id="GO:0008270">
    <property type="term" value="F:zinc ion binding"/>
    <property type="evidence" value="ECO:0007669"/>
    <property type="project" value="UniProtKB-KW"/>
</dbReference>
<dbReference type="OrthoDB" id="6510667at2759"/>
<sequence>MNTVNRALETLRVELQAEYGDEYPLVSADRSIVPDSRYAYELYQKLFKEEYGTGANQRLSSLDNIKKVVTNTERVAVEQHCGETIVAAVTPLMERAHTLRESGEIVFIDASGNMDRDNLRVFLIMTWSVAGGLPLGVMLSTSEAQTTLEKGLKMLCGILPDGGVAMADRQTLMASLKRIVYAESEVSMGQHMEVLDREWGDIYPSFLSYAMGLYQRREEWALCLRDDIPTNGHNTNNVVESAFRVVKDSVLYRTRAFNAVQLVDFLTNRLESYYQRRLVDVANGRRARQRQQRAAAPSTGEITQISDDIYEVRSSQQAHETPYVVDAAIASCSCASSRWKRVLCKHLLAVLEQRGDEMPDAHLTESGRLALMTIATGQRAWPAGWFAPLAEKPGD</sequence>
<keyword evidence="4" id="KW-1185">Reference proteome</keyword>
<protein>
    <recommendedName>
        <fullName evidence="2">SWIM-type domain-containing protein</fullName>
    </recommendedName>
</protein>
<reference evidence="3 4" key="1">
    <citation type="submission" date="2019-07" db="EMBL/GenBank/DDBJ databases">
        <title>Draft genome assembly of a fouling barnacle, Amphibalanus amphitrite (Darwin, 1854): The first reference genome for Thecostraca.</title>
        <authorList>
            <person name="Kim W."/>
        </authorList>
    </citation>
    <scope>NUCLEOTIDE SEQUENCE [LARGE SCALE GENOMIC DNA]</scope>
    <source>
        <strain evidence="3">SNU_AA5</strain>
        <tissue evidence="3">Soma without cirri and trophi</tissue>
    </source>
</reference>
<name>A0A6A4WIY2_AMPAM</name>
<dbReference type="PROSITE" id="PS50966">
    <property type="entry name" value="ZF_SWIM"/>
    <property type="match status" value="1"/>
</dbReference>
<comment type="caution">
    <text evidence="3">The sequence shown here is derived from an EMBL/GenBank/DDBJ whole genome shotgun (WGS) entry which is preliminary data.</text>
</comment>
<dbReference type="PANTHER" id="PTHR35385:SF2">
    <property type="entry name" value="PROTEIN B, PUTATIVE-RELATED"/>
    <property type="match status" value="1"/>
</dbReference>
<keyword evidence="1" id="KW-0863">Zinc-finger</keyword>
<dbReference type="PANTHER" id="PTHR35385">
    <property type="entry name" value="PROTEIN B, PUTATIVE-RELATED-RELATED"/>
    <property type="match status" value="1"/>
</dbReference>
<keyword evidence="1" id="KW-0862">Zinc</keyword>
<feature type="domain" description="SWIM-type" evidence="2">
    <location>
        <begin position="323"/>
        <end position="355"/>
    </location>
</feature>
<keyword evidence="1" id="KW-0479">Metal-binding</keyword>
<accession>A0A6A4WIY2</accession>
<dbReference type="AlphaFoldDB" id="A0A6A4WIY2"/>
<gene>
    <name evidence="3" type="ORF">FJT64_021273</name>
</gene>
<evidence type="ECO:0000313" key="4">
    <source>
        <dbReference type="Proteomes" id="UP000440578"/>
    </source>
</evidence>
<evidence type="ECO:0000313" key="3">
    <source>
        <dbReference type="EMBL" id="KAF0307387.1"/>
    </source>
</evidence>
<dbReference type="InterPro" id="IPR007527">
    <property type="entry name" value="Znf_SWIM"/>
</dbReference>
<organism evidence="3 4">
    <name type="scientific">Amphibalanus amphitrite</name>
    <name type="common">Striped barnacle</name>
    <name type="synonym">Balanus amphitrite</name>
    <dbReference type="NCBI Taxonomy" id="1232801"/>
    <lineage>
        <taxon>Eukaryota</taxon>
        <taxon>Metazoa</taxon>
        <taxon>Ecdysozoa</taxon>
        <taxon>Arthropoda</taxon>
        <taxon>Crustacea</taxon>
        <taxon>Multicrustacea</taxon>
        <taxon>Cirripedia</taxon>
        <taxon>Thoracica</taxon>
        <taxon>Thoracicalcarea</taxon>
        <taxon>Balanomorpha</taxon>
        <taxon>Balanoidea</taxon>
        <taxon>Balanidae</taxon>
        <taxon>Amphibalaninae</taxon>
        <taxon>Amphibalanus</taxon>
    </lineage>
</organism>
<dbReference type="Pfam" id="PF04434">
    <property type="entry name" value="SWIM"/>
    <property type="match status" value="1"/>
</dbReference>
<evidence type="ECO:0000259" key="2">
    <source>
        <dbReference type="PROSITE" id="PS50966"/>
    </source>
</evidence>
<evidence type="ECO:0000256" key="1">
    <source>
        <dbReference type="PROSITE-ProRule" id="PRU00325"/>
    </source>
</evidence>
<dbReference type="EMBL" id="VIIS01000578">
    <property type="protein sequence ID" value="KAF0307387.1"/>
    <property type="molecule type" value="Genomic_DNA"/>
</dbReference>
<proteinExistence type="predicted"/>
<dbReference type="Proteomes" id="UP000440578">
    <property type="component" value="Unassembled WGS sequence"/>
</dbReference>